<accession>A0AA37TN95</accession>
<gene>
    <name evidence="3" type="ORF">GCM10007890_62730</name>
</gene>
<evidence type="ECO:0000313" key="4">
    <source>
        <dbReference type="Proteomes" id="UP001157440"/>
    </source>
</evidence>
<dbReference type="AlphaFoldDB" id="A0AA37TN95"/>
<dbReference type="EMBL" id="BSPL01000034">
    <property type="protein sequence ID" value="GLS74258.1"/>
    <property type="molecule type" value="Genomic_DNA"/>
</dbReference>
<feature type="chain" id="PRO_5041205332" evidence="2">
    <location>
        <begin position="20"/>
        <end position="94"/>
    </location>
</feature>
<proteinExistence type="predicted"/>
<feature type="signal peptide" evidence="2">
    <location>
        <begin position="1"/>
        <end position="19"/>
    </location>
</feature>
<dbReference type="Proteomes" id="UP001157440">
    <property type="component" value="Unassembled WGS sequence"/>
</dbReference>
<evidence type="ECO:0000256" key="2">
    <source>
        <dbReference type="SAM" id="SignalP"/>
    </source>
</evidence>
<evidence type="ECO:0000256" key="1">
    <source>
        <dbReference type="SAM" id="MobiDB-lite"/>
    </source>
</evidence>
<sequence>MVTAAILAVAMLASGPAVARPHPGRHPGPASGSDMDRTLARMAARDRLRGWRESWQETRPLALVFAPATRERVAAPPFTGWGYGGTIPGAGPGF</sequence>
<keyword evidence="2" id="KW-0732">Signal</keyword>
<feature type="region of interest" description="Disordered" evidence="1">
    <location>
        <begin position="17"/>
        <end position="36"/>
    </location>
</feature>
<reference evidence="4" key="1">
    <citation type="journal article" date="2019" name="Int. J. Syst. Evol. Microbiol.">
        <title>The Global Catalogue of Microorganisms (GCM) 10K type strain sequencing project: providing services to taxonomists for standard genome sequencing and annotation.</title>
        <authorList>
            <consortium name="The Broad Institute Genomics Platform"/>
            <consortium name="The Broad Institute Genome Sequencing Center for Infectious Disease"/>
            <person name="Wu L."/>
            <person name="Ma J."/>
        </authorList>
    </citation>
    <scope>NUCLEOTIDE SEQUENCE [LARGE SCALE GENOMIC DNA]</scope>
    <source>
        <strain evidence="4">NBRC 103632</strain>
    </source>
</reference>
<name>A0AA37TN95_9HYPH</name>
<comment type="caution">
    <text evidence="3">The sequence shown here is derived from an EMBL/GenBank/DDBJ whole genome shotgun (WGS) entry which is preliminary data.</text>
</comment>
<keyword evidence="4" id="KW-1185">Reference proteome</keyword>
<evidence type="ECO:0000313" key="3">
    <source>
        <dbReference type="EMBL" id="GLS74258.1"/>
    </source>
</evidence>
<protein>
    <submittedName>
        <fullName evidence="3">Uncharacterized protein</fullName>
    </submittedName>
</protein>
<organism evidence="3 4">
    <name type="scientific">Methylobacterium tardum</name>
    <dbReference type="NCBI Taxonomy" id="374432"/>
    <lineage>
        <taxon>Bacteria</taxon>
        <taxon>Pseudomonadati</taxon>
        <taxon>Pseudomonadota</taxon>
        <taxon>Alphaproteobacteria</taxon>
        <taxon>Hyphomicrobiales</taxon>
        <taxon>Methylobacteriaceae</taxon>
        <taxon>Methylobacterium</taxon>
    </lineage>
</organism>